<feature type="region of interest" description="Disordered" evidence="3">
    <location>
        <begin position="1093"/>
        <end position="1129"/>
    </location>
</feature>
<feature type="compositionally biased region" description="Basic residues" evidence="3">
    <location>
        <begin position="182"/>
        <end position="194"/>
    </location>
</feature>
<dbReference type="PANTHER" id="PTHR21669">
    <property type="entry name" value="CAPZ-INTERACTING PROTEIN AND RELATED PROTEINS"/>
    <property type="match status" value="1"/>
</dbReference>
<dbReference type="InterPro" id="IPR026947">
    <property type="entry name" value="UBN_middle_dom"/>
</dbReference>
<protein>
    <submittedName>
        <fullName evidence="6">Ubinuclein-1-like</fullName>
    </submittedName>
</protein>
<evidence type="ECO:0000313" key="6">
    <source>
        <dbReference type="EMBL" id="KAK6481568.1"/>
    </source>
</evidence>
<feature type="region of interest" description="Disordered" evidence="3">
    <location>
        <begin position="73"/>
        <end position="95"/>
    </location>
</feature>
<feature type="region of interest" description="Disordered" evidence="3">
    <location>
        <begin position="477"/>
        <end position="506"/>
    </location>
</feature>
<feature type="region of interest" description="Disordered" evidence="3">
    <location>
        <begin position="169"/>
        <end position="236"/>
    </location>
</feature>
<comment type="caution">
    <text evidence="6">The sequence shown here is derived from an EMBL/GenBank/DDBJ whole genome shotgun (WGS) entry which is preliminary data.</text>
</comment>
<accession>A0ABR0Z9S2</accession>
<dbReference type="Proteomes" id="UP001369086">
    <property type="component" value="Unassembled WGS sequence"/>
</dbReference>
<proteinExistence type="inferred from homology"/>
<feature type="compositionally biased region" description="Basic and acidic residues" evidence="3">
    <location>
        <begin position="195"/>
        <end position="211"/>
    </location>
</feature>
<comment type="similarity">
    <text evidence="1">Belongs to the ubinuclein family.</text>
</comment>
<feature type="region of interest" description="Disordered" evidence="3">
    <location>
        <begin position="925"/>
        <end position="949"/>
    </location>
</feature>
<name>A0ABR0Z9S2_HUSHU</name>
<evidence type="ECO:0000313" key="7">
    <source>
        <dbReference type="Proteomes" id="UP001369086"/>
    </source>
</evidence>
<feature type="region of interest" description="Disordered" evidence="3">
    <location>
        <begin position="849"/>
        <end position="868"/>
    </location>
</feature>
<evidence type="ECO:0000259" key="5">
    <source>
        <dbReference type="Pfam" id="PF14075"/>
    </source>
</evidence>
<gene>
    <name evidence="6" type="ORF">HHUSO_G16020</name>
</gene>
<dbReference type="Pfam" id="PF14075">
    <property type="entry name" value="UBN_AB"/>
    <property type="match status" value="1"/>
</dbReference>
<evidence type="ECO:0000256" key="1">
    <source>
        <dbReference type="ARBA" id="ARBA00009911"/>
    </source>
</evidence>
<dbReference type="InterPro" id="IPR014840">
    <property type="entry name" value="HRD"/>
</dbReference>
<feature type="domain" description="Hpc2-related" evidence="4">
    <location>
        <begin position="116"/>
        <end position="166"/>
    </location>
</feature>
<feature type="compositionally biased region" description="Low complexity" evidence="3">
    <location>
        <begin position="931"/>
        <end position="946"/>
    </location>
</feature>
<keyword evidence="2" id="KW-0597">Phosphoprotein</keyword>
<evidence type="ECO:0000259" key="4">
    <source>
        <dbReference type="Pfam" id="PF08729"/>
    </source>
</evidence>
<feature type="region of interest" description="Disordered" evidence="3">
    <location>
        <begin position="325"/>
        <end position="349"/>
    </location>
</feature>
<sequence length="1129" mass="122549">MAEPRRVQLTTLSGSETCLPTSLLKKPQNEGAVVTPVDPERTDRDPTARLVLALFQPDQRHCPEFNYPELVKKTKKDSVKESQEPFEEDEDEGKQRLELEVLAKKFEERYGPKKRKKDRMQDLIDMGYGYDDTDPFIDNSEAYDELVPASLTTKYGGFYINSGTLQFRQASDSEPDDGLTKEKKRLKSPKKRKLKDGSEKVMKKKKEEGQHKKSQIAKDGMMPLNPSKEEKKKNKKFTGVLSVKEMLQKFQKEKEAFEKEDGKPLSSLQPVAVPARAVDSSLSVSDPLLSLIGCANESDLLHAASTIDLGDIDLEKLLYDSPAASPLDLDEGSDPLTGGPGQVLKQSPVLPEGLPGPLERRIKELTQAAKASEGEGKQKFFTQEINNMLLDVELQSRELHNLTRSAVYAHLASFLPCSKDTLIKRAKKLHLHEQDGRLKEPLHKLKAAIGRVMPGQSAKYQDDCQAHTQAKFAKMLEEGKEKERSDEEEEEEGDEEKSGKRVMSPRKKFQWNDEIREFLCNVVRIKMGSYELERNKSQSAEEYLKAFLEAEVKPLWPKGWMQARMLFKESRRVHSYITSIPTKKKVINPSKIKMKDPFVKLMGSMSTSQLHSGGPAVLAQGPGSNALSPVGFFVPASATAHSSSIPSAPHSFTRDDSLDEDLIHNPPSLEGVSEELAALNSAARGSPDFCFSAVHKPTSASLPVLTSSDEKKNFPKPVHATSVATSAASSQSPLNLLAEQALALGQLSQERKSQNCSTAVLTGYKGLLSQTSTCNKVLSDSLQTKHKNLSLLRTTSSSVQSLKPFHQTSQSQKSFPSSTQFNISQLQSSSQSKASKLLQQCASMQQSKTAAKTQTFHPPHSSLPSAVQASPVTMSKILSSTGSSVSYMSSTSSQMYKPTFSLPAMTKSSVLSSSSAHNAPVSTGVLINRKSPSPNQTSSLQSQSSTVKKPVVSQKLTLVAPPGGTNGDSTMGTQGVARLLTSSLKPVVDTSCSASAPASSKLNASGAAVLSSSPSLSLLSPLCTSSGQTLAPGTLSILPGIVPVHTFSFPVLSFGSDSKVGGTKDAVVTGPAPGTFHHGLAHSIFAGLHTSAHHTTQLPQPTQSTHLQQSLQDGSQIHGESSNAQRKLQ</sequence>
<dbReference type="PANTHER" id="PTHR21669:SF12">
    <property type="entry name" value="UBINUCLEIN-1"/>
    <property type="match status" value="1"/>
</dbReference>
<dbReference type="Pfam" id="PF08729">
    <property type="entry name" value="HUN"/>
    <property type="match status" value="1"/>
</dbReference>
<dbReference type="EMBL" id="JAHFZB010000014">
    <property type="protein sequence ID" value="KAK6481568.1"/>
    <property type="molecule type" value="Genomic_DNA"/>
</dbReference>
<feature type="compositionally biased region" description="Basic and acidic residues" evidence="3">
    <location>
        <begin position="73"/>
        <end position="83"/>
    </location>
</feature>
<organism evidence="6 7">
    <name type="scientific">Huso huso</name>
    <name type="common">Beluga</name>
    <name type="synonym">Acipenser huso</name>
    <dbReference type="NCBI Taxonomy" id="61971"/>
    <lineage>
        <taxon>Eukaryota</taxon>
        <taxon>Metazoa</taxon>
        <taxon>Chordata</taxon>
        <taxon>Craniata</taxon>
        <taxon>Vertebrata</taxon>
        <taxon>Euteleostomi</taxon>
        <taxon>Actinopterygii</taxon>
        <taxon>Chondrostei</taxon>
        <taxon>Acipenseriformes</taxon>
        <taxon>Acipenseridae</taxon>
        <taxon>Huso</taxon>
    </lineage>
</organism>
<evidence type="ECO:0000256" key="2">
    <source>
        <dbReference type="ARBA" id="ARBA00022553"/>
    </source>
</evidence>
<keyword evidence="7" id="KW-1185">Reference proteome</keyword>
<reference evidence="6 7" key="1">
    <citation type="submission" date="2021-05" db="EMBL/GenBank/DDBJ databases">
        <authorList>
            <person name="Zahm M."/>
            <person name="Klopp C."/>
            <person name="Cabau C."/>
            <person name="Kuhl H."/>
            <person name="Suciu R."/>
            <person name="Ciorpac M."/>
            <person name="Holostenco D."/>
            <person name="Gessner J."/>
            <person name="Wuertz S."/>
            <person name="Hohne C."/>
            <person name="Stock M."/>
            <person name="Gislard M."/>
            <person name="Lluch J."/>
            <person name="Milhes M."/>
            <person name="Lampietro C."/>
            <person name="Lopez Roques C."/>
            <person name="Donnadieu C."/>
            <person name="Du K."/>
            <person name="Schartl M."/>
            <person name="Guiguen Y."/>
        </authorList>
    </citation>
    <scope>NUCLEOTIDE SEQUENCE [LARGE SCALE GENOMIC DNA]</scope>
    <source>
        <strain evidence="6">Hh-F2</strain>
        <tissue evidence="6">Blood</tissue>
    </source>
</reference>
<feature type="compositionally biased region" description="Acidic residues" evidence="3">
    <location>
        <begin position="486"/>
        <end position="495"/>
    </location>
</feature>
<evidence type="ECO:0000256" key="3">
    <source>
        <dbReference type="SAM" id="MobiDB-lite"/>
    </source>
</evidence>
<feature type="domain" description="Ubinuclein middle" evidence="5">
    <location>
        <begin position="350"/>
        <end position="568"/>
    </location>
</feature>